<gene>
    <name evidence="4" type="ORF">J5N97_022262</name>
</gene>
<dbReference type="PROSITE" id="PS00028">
    <property type="entry name" value="ZINC_FINGER_C2H2_1"/>
    <property type="match status" value="1"/>
</dbReference>
<dbReference type="OrthoDB" id="644976at2759"/>
<name>A0A9D5CBL4_9LILI</name>
<keyword evidence="5" id="KW-1185">Reference proteome</keyword>
<dbReference type="AlphaFoldDB" id="A0A9D5CBL4"/>
<accession>A0A9D5CBL4</accession>
<dbReference type="EMBL" id="JAGGNH010000006">
    <property type="protein sequence ID" value="KAJ0969385.1"/>
    <property type="molecule type" value="Genomic_DNA"/>
</dbReference>
<feature type="region of interest" description="Disordered" evidence="2">
    <location>
        <begin position="194"/>
        <end position="215"/>
    </location>
</feature>
<dbReference type="GO" id="GO:0008270">
    <property type="term" value="F:zinc ion binding"/>
    <property type="evidence" value="ECO:0007669"/>
    <property type="project" value="UniProtKB-KW"/>
</dbReference>
<keyword evidence="1" id="KW-0862">Zinc</keyword>
<reference evidence="4" key="1">
    <citation type="submission" date="2021-03" db="EMBL/GenBank/DDBJ databases">
        <authorList>
            <person name="Li Z."/>
            <person name="Yang C."/>
        </authorList>
    </citation>
    <scope>NUCLEOTIDE SEQUENCE</scope>
    <source>
        <strain evidence="4">Dzin_1.0</strain>
        <tissue evidence="4">Leaf</tissue>
    </source>
</reference>
<feature type="region of interest" description="Disordered" evidence="2">
    <location>
        <begin position="146"/>
        <end position="165"/>
    </location>
</feature>
<evidence type="ECO:0000313" key="4">
    <source>
        <dbReference type="EMBL" id="KAJ0969385.1"/>
    </source>
</evidence>
<comment type="caution">
    <text evidence="4">The sequence shown here is derived from an EMBL/GenBank/DDBJ whole genome shotgun (WGS) entry which is preliminary data.</text>
</comment>
<evidence type="ECO:0000259" key="3">
    <source>
        <dbReference type="PROSITE" id="PS50157"/>
    </source>
</evidence>
<evidence type="ECO:0000256" key="2">
    <source>
        <dbReference type="SAM" id="MobiDB-lite"/>
    </source>
</evidence>
<keyword evidence="1" id="KW-0479">Metal-binding</keyword>
<protein>
    <recommendedName>
        <fullName evidence="3">C2H2-type domain-containing protein</fullName>
    </recommendedName>
</protein>
<keyword evidence="1" id="KW-0863">Zinc-finger</keyword>
<proteinExistence type="predicted"/>
<feature type="compositionally biased region" description="Polar residues" evidence="2">
    <location>
        <begin position="148"/>
        <end position="165"/>
    </location>
</feature>
<dbReference type="InterPro" id="IPR013087">
    <property type="entry name" value="Znf_C2H2_type"/>
</dbReference>
<sequence length="215" mass="24234">MEGADLYSLMLQGNGRQNLNPNRTQPHSNLHVNNYGLPLFRSTMPNPMNFINSPPSQIIFLSVPADATIIVTRRSQQYSSSSPFYSIDNHRLNDHLGLNRSLMVAHRVLPSSLRQPPLPLSAPSGHDHYNSSARRRNMHRLIDLNKAPINTNSEADAHGDNTTTTRKYKCQKCMIEFPSPQAYGGHMSFHSKQNKAQFEVGESSRPWKKTRTDGV</sequence>
<reference evidence="4" key="2">
    <citation type="journal article" date="2022" name="Hortic Res">
        <title>The genome of Dioscorea zingiberensis sheds light on the biosynthesis, origin and evolution of the medicinally important diosgenin saponins.</title>
        <authorList>
            <person name="Li Y."/>
            <person name="Tan C."/>
            <person name="Li Z."/>
            <person name="Guo J."/>
            <person name="Li S."/>
            <person name="Chen X."/>
            <person name="Wang C."/>
            <person name="Dai X."/>
            <person name="Yang H."/>
            <person name="Song W."/>
            <person name="Hou L."/>
            <person name="Xu J."/>
            <person name="Tong Z."/>
            <person name="Xu A."/>
            <person name="Yuan X."/>
            <person name="Wang W."/>
            <person name="Yang Q."/>
            <person name="Chen L."/>
            <person name="Sun Z."/>
            <person name="Wang K."/>
            <person name="Pan B."/>
            <person name="Chen J."/>
            <person name="Bao Y."/>
            <person name="Liu F."/>
            <person name="Qi X."/>
            <person name="Gang D.R."/>
            <person name="Wen J."/>
            <person name="Li J."/>
        </authorList>
    </citation>
    <scope>NUCLEOTIDE SEQUENCE</scope>
    <source>
        <strain evidence="4">Dzin_1.0</strain>
    </source>
</reference>
<dbReference type="PROSITE" id="PS50157">
    <property type="entry name" value="ZINC_FINGER_C2H2_2"/>
    <property type="match status" value="1"/>
</dbReference>
<dbReference type="Proteomes" id="UP001085076">
    <property type="component" value="Miscellaneous, Linkage group lg06"/>
</dbReference>
<organism evidence="4 5">
    <name type="scientific">Dioscorea zingiberensis</name>
    <dbReference type="NCBI Taxonomy" id="325984"/>
    <lineage>
        <taxon>Eukaryota</taxon>
        <taxon>Viridiplantae</taxon>
        <taxon>Streptophyta</taxon>
        <taxon>Embryophyta</taxon>
        <taxon>Tracheophyta</taxon>
        <taxon>Spermatophyta</taxon>
        <taxon>Magnoliopsida</taxon>
        <taxon>Liliopsida</taxon>
        <taxon>Dioscoreales</taxon>
        <taxon>Dioscoreaceae</taxon>
        <taxon>Dioscorea</taxon>
    </lineage>
</organism>
<evidence type="ECO:0000313" key="5">
    <source>
        <dbReference type="Proteomes" id="UP001085076"/>
    </source>
</evidence>
<feature type="domain" description="C2H2-type" evidence="3">
    <location>
        <begin position="168"/>
        <end position="195"/>
    </location>
</feature>
<evidence type="ECO:0000256" key="1">
    <source>
        <dbReference type="PROSITE-ProRule" id="PRU00042"/>
    </source>
</evidence>